<comment type="caution">
    <text evidence="2">The sequence shown here is derived from an EMBL/GenBank/DDBJ whole genome shotgun (WGS) entry which is preliminary data.</text>
</comment>
<dbReference type="InterPro" id="IPR052380">
    <property type="entry name" value="Viral_DNA_packaging_terminase"/>
</dbReference>
<dbReference type="EMBL" id="BART01018942">
    <property type="protein sequence ID" value="GAG79905.1"/>
    <property type="molecule type" value="Genomic_DNA"/>
</dbReference>
<dbReference type="AlphaFoldDB" id="X1ABW8"/>
<proteinExistence type="predicted"/>
<evidence type="ECO:0000259" key="1">
    <source>
        <dbReference type="Pfam" id="PF04466"/>
    </source>
</evidence>
<accession>X1ABW8</accession>
<name>X1ABW8_9ZZZZ</name>
<sequence length="289" mass="33997">PEPHELVNKVFTPIFDDQYRYYVLYGGRNSGKSFSVARRLIKQCLQENYFKCILIRNTFQSVKDSNYQNIVDDIYTMGFSDLFKITKNPLEIVCKDNSNKFLCRGVDNPSRIRSIANPTAVWYEEASEIEHQETFLMISTSLRSTKTNKLQEYLTFNPEFSNVGGYEEHWLYKMFFKEHAPKKTFDGKISIKLDNGKEMSSKYCVIHSTYKDNPYVTEQQKADLENFKILNSYYFQIFTKGNFGHKHVEGKFFKGFDQTVHVKKQKLNKDDILHVSFDENNQPFPAFQI</sequence>
<reference evidence="2" key="1">
    <citation type="journal article" date="2014" name="Front. Microbiol.">
        <title>High frequency of phylogenetically diverse reductive dehalogenase-homologous genes in deep subseafloor sedimentary metagenomes.</title>
        <authorList>
            <person name="Kawai M."/>
            <person name="Futagami T."/>
            <person name="Toyoda A."/>
            <person name="Takaki Y."/>
            <person name="Nishi S."/>
            <person name="Hori S."/>
            <person name="Arai W."/>
            <person name="Tsubouchi T."/>
            <person name="Morono Y."/>
            <person name="Uchiyama I."/>
            <person name="Ito T."/>
            <person name="Fujiyama A."/>
            <person name="Inagaki F."/>
            <person name="Takami H."/>
        </authorList>
    </citation>
    <scope>NUCLEOTIDE SEQUENCE</scope>
    <source>
        <strain evidence="2">Expedition CK06-06</strain>
    </source>
</reference>
<gene>
    <name evidence="2" type="ORF">S01H4_35591</name>
</gene>
<dbReference type="PANTHER" id="PTHR39184">
    <property type="match status" value="1"/>
</dbReference>
<dbReference type="InterPro" id="IPR035412">
    <property type="entry name" value="Terminase_L_N"/>
</dbReference>
<feature type="domain" description="Phage terminase large subunit N-terminal" evidence="1">
    <location>
        <begin position="20"/>
        <end position="241"/>
    </location>
</feature>
<dbReference type="PANTHER" id="PTHR39184:SF1">
    <property type="entry name" value="PBSX PHAGE TERMINASE LARGE SUBUNIT"/>
    <property type="match status" value="1"/>
</dbReference>
<feature type="non-terminal residue" evidence="2">
    <location>
        <position position="1"/>
    </location>
</feature>
<dbReference type="InterPro" id="IPR006437">
    <property type="entry name" value="Phage_terminase_lsu"/>
</dbReference>
<dbReference type="NCBIfam" id="TIGR01547">
    <property type="entry name" value="phage_term_2"/>
    <property type="match status" value="1"/>
</dbReference>
<organism evidence="2">
    <name type="scientific">marine sediment metagenome</name>
    <dbReference type="NCBI Taxonomy" id="412755"/>
    <lineage>
        <taxon>unclassified sequences</taxon>
        <taxon>metagenomes</taxon>
        <taxon>ecological metagenomes</taxon>
    </lineage>
</organism>
<protein>
    <recommendedName>
        <fullName evidence="1">Phage terminase large subunit N-terminal domain-containing protein</fullName>
    </recommendedName>
</protein>
<dbReference type="InterPro" id="IPR027417">
    <property type="entry name" value="P-loop_NTPase"/>
</dbReference>
<dbReference type="Pfam" id="PF04466">
    <property type="entry name" value="Terminase_3"/>
    <property type="match status" value="1"/>
</dbReference>
<evidence type="ECO:0000313" key="2">
    <source>
        <dbReference type="EMBL" id="GAG79905.1"/>
    </source>
</evidence>
<dbReference type="Gene3D" id="3.40.50.300">
    <property type="entry name" value="P-loop containing nucleotide triphosphate hydrolases"/>
    <property type="match status" value="1"/>
</dbReference>